<evidence type="ECO:0000313" key="1">
    <source>
        <dbReference type="EMBL" id="QNI31673.1"/>
    </source>
</evidence>
<dbReference type="Proteomes" id="UP000515312">
    <property type="component" value="Chromosome"/>
</dbReference>
<accession>A0A7G8BGK3</accession>
<gene>
    <name evidence="1" type="ORF">H7849_21860</name>
</gene>
<dbReference type="AlphaFoldDB" id="A0A7G8BGK3"/>
<dbReference type="Gene3D" id="3.30.70.100">
    <property type="match status" value="1"/>
</dbReference>
<name>A0A7G8BGK3_9BACT</name>
<dbReference type="RefSeq" id="WP_186742521.1">
    <property type="nucleotide sequence ID" value="NZ_CP060394.1"/>
</dbReference>
<organism evidence="1 2">
    <name type="scientific">Alloacidobacterium dinghuense</name>
    <dbReference type="NCBI Taxonomy" id="2763107"/>
    <lineage>
        <taxon>Bacteria</taxon>
        <taxon>Pseudomonadati</taxon>
        <taxon>Acidobacteriota</taxon>
        <taxon>Terriglobia</taxon>
        <taxon>Terriglobales</taxon>
        <taxon>Acidobacteriaceae</taxon>
        <taxon>Alloacidobacterium</taxon>
    </lineage>
</organism>
<dbReference type="SUPFAM" id="SSF54909">
    <property type="entry name" value="Dimeric alpha+beta barrel"/>
    <property type="match status" value="1"/>
</dbReference>
<dbReference type="EMBL" id="CP060394">
    <property type="protein sequence ID" value="QNI31673.1"/>
    <property type="molecule type" value="Genomic_DNA"/>
</dbReference>
<sequence length="101" mass="10794">MEAIGLLVTLEARPGKEADAEAFLKSAQPLARNENGTLKWYAIKIGPGKFGIFDTFANEAGRNAHLTGEIAKTLGARANELFATPPQVEKVEILASTPSKN</sequence>
<evidence type="ECO:0000313" key="2">
    <source>
        <dbReference type="Proteomes" id="UP000515312"/>
    </source>
</evidence>
<dbReference type="GO" id="GO:0004497">
    <property type="term" value="F:monooxygenase activity"/>
    <property type="evidence" value="ECO:0007669"/>
    <property type="project" value="UniProtKB-KW"/>
</dbReference>
<keyword evidence="2" id="KW-1185">Reference proteome</keyword>
<reference evidence="1 2" key="1">
    <citation type="submission" date="2020-08" db="EMBL/GenBank/DDBJ databases">
        <title>Edaphobacter telluris sp. nov. and Acidobacterium dinghuensis sp. nov., two acidobacteria isolated from forest soil.</title>
        <authorList>
            <person name="Fu J."/>
            <person name="Qiu L."/>
        </authorList>
    </citation>
    <scope>NUCLEOTIDE SEQUENCE [LARGE SCALE GENOMIC DNA]</scope>
    <source>
        <strain evidence="1">4Y35</strain>
    </source>
</reference>
<keyword evidence="1" id="KW-0503">Monooxygenase</keyword>
<proteinExistence type="predicted"/>
<protein>
    <submittedName>
        <fullName evidence="1">Antibiotic biosynthesis monooxygenase</fullName>
    </submittedName>
</protein>
<keyword evidence="1" id="KW-0560">Oxidoreductase</keyword>
<dbReference type="InterPro" id="IPR011008">
    <property type="entry name" value="Dimeric_a/b-barrel"/>
</dbReference>
<dbReference type="KEGG" id="adin:H7849_21860"/>